<dbReference type="Proteomes" id="UP000255207">
    <property type="component" value="Unassembled WGS sequence"/>
</dbReference>
<dbReference type="Pfam" id="PF02585">
    <property type="entry name" value="PIG-L"/>
    <property type="match status" value="1"/>
</dbReference>
<reference evidence="2" key="1">
    <citation type="submission" date="2018-07" db="EMBL/GenBank/DDBJ databases">
        <authorList>
            <person name="Safronova V.I."/>
            <person name="Chirak E.R."/>
            <person name="Sazanova A.L."/>
        </authorList>
    </citation>
    <scope>NUCLEOTIDE SEQUENCE [LARGE SCALE GENOMIC DNA]</scope>
    <source>
        <strain evidence="2">RCAM04685</strain>
    </source>
</reference>
<dbReference type="PANTHER" id="PTHR12993:SF29">
    <property type="entry name" value="BLR3841 PROTEIN"/>
    <property type="match status" value="1"/>
</dbReference>
<dbReference type="GO" id="GO:0016811">
    <property type="term" value="F:hydrolase activity, acting on carbon-nitrogen (but not peptide) bonds, in linear amides"/>
    <property type="evidence" value="ECO:0007669"/>
    <property type="project" value="TreeGrafter"/>
</dbReference>
<dbReference type="RefSeq" id="WP_114829289.1">
    <property type="nucleotide sequence ID" value="NZ_QQTO01000022.1"/>
</dbReference>
<gene>
    <name evidence="1" type="ORF">DWE98_11025</name>
</gene>
<dbReference type="EMBL" id="QQTP01000004">
    <property type="protein sequence ID" value="RDJ26347.1"/>
    <property type="molecule type" value="Genomic_DNA"/>
</dbReference>
<comment type="caution">
    <text evidence="1">The sequence shown here is derived from an EMBL/GenBank/DDBJ whole genome shotgun (WGS) entry which is preliminary data.</text>
</comment>
<dbReference type="OrthoDB" id="7253851at2"/>
<sequence>MTASQKTGLVVTAHPGDFVWRAGGAIALHTAKGYRVKIACLSYGERGESQFAWKKAGVSMAEVKEQRRDEAQRAAELLGAEIEFFDAGDYPLRGTQAILDRLVDINHELKPAFVLTHALADPYNIDHPEATRLAQEARIIAQAMGHKPDPTRAYSAPPVFLFEPHQPEQCDYKPNVILNIDDVWEKKRAAFEILAAQKHLWEYYTRVALNRGMQGGRNSGRSMTYGEAYQRLFPMVLEELA</sequence>
<dbReference type="AlphaFoldDB" id="A0A370L8H4"/>
<dbReference type="Gene3D" id="3.40.50.10320">
    <property type="entry name" value="LmbE-like"/>
    <property type="match status" value="1"/>
</dbReference>
<protein>
    <submittedName>
        <fullName evidence="1">PIG-L family deacetylase</fullName>
    </submittedName>
</protein>
<evidence type="ECO:0000313" key="2">
    <source>
        <dbReference type="Proteomes" id="UP000255207"/>
    </source>
</evidence>
<dbReference type="InterPro" id="IPR003737">
    <property type="entry name" value="GlcNAc_PI_deacetylase-related"/>
</dbReference>
<proteinExistence type="predicted"/>
<dbReference type="SUPFAM" id="SSF102588">
    <property type="entry name" value="LmbE-like"/>
    <property type="match status" value="1"/>
</dbReference>
<evidence type="ECO:0000313" key="1">
    <source>
        <dbReference type="EMBL" id="RDJ26347.1"/>
    </source>
</evidence>
<dbReference type="PANTHER" id="PTHR12993">
    <property type="entry name" value="N-ACETYLGLUCOSAMINYL-PHOSPHATIDYLINOSITOL DE-N-ACETYLASE-RELATED"/>
    <property type="match status" value="1"/>
</dbReference>
<organism evidence="1 2">
    <name type="scientific">Bosea caraganae</name>
    <dbReference type="NCBI Taxonomy" id="2763117"/>
    <lineage>
        <taxon>Bacteria</taxon>
        <taxon>Pseudomonadati</taxon>
        <taxon>Pseudomonadota</taxon>
        <taxon>Alphaproteobacteria</taxon>
        <taxon>Hyphomicrobiales</taxon>
        <taxon>Boseaceae</taxon>
        <taxon>Bosea</taxon>
    </lineage>
</organism>
<dbReference type="InterPro" id="IPR024078">
    <property type="entry name" value="LmbE-like_dom_sf"/>
</dbReference>
<name>A0A370L8H4_9HYPH</name>
<keyword evidence="2" id="KW-1185">Reference proteome</keyword>
<accession>A0A370L8H4</accession>